<dbReference type="Pfam" id="PF06035">
    <property type="entry name" value="Peptidase_C93"/>
    <property type="match status" value="1"/>
</dbReference>
<dbReference type="InterPro" id="IPR010319">
    <property type="entry name" value="Transglutaminase-like_Cys_pept"/>
</dbReference>
<dbReference type="PANTHER" id="PTHR39327:SF1">
    <property type="entry name" value="BLR5470 PROTEIN"/>
    <property type="match status" value="1"/>
</dbReference>
<evidence type="ECO:0000313" key="2">
    <source>
        <dbReference type="EMBL" id="MFB9950276.1"/>
    </source>
</evidence>
<dbReference type="Proteomes" id="UP001589692">
    <property type="component" value="Unassembled WGS sequence"/>
</dbReference>
<keyword evidence="1" id="KW-0732">Signal</keyword>
<dbReference type="RefSeq" id="WP_377262387.1">
    <property type="nucleotide sequence ID" value="NZ_JBHMAA010000016.1"/>
</dbReference>
<accession>A0ABV6AI34</accession>
<evidence type="ECO:0000313" key="3">
    <source>
        <dbReference type="Proteomes" id="UP001589692"/>
    </source>
</evidence>
<name>A0ABV6AI34_9HYPH</name>
<organism evidence="2 3">
    <name type="scientific">Rhizobium puerariae</name>
    <dbReference type="NCBI Taxonomy" id="1585791"/>
    <lineage>
        <taxon>Bacteria</taxon>
        <taxon>Pseudomonadati</taxon>
        <taxon>Pseudomonadota</taxon>
        <taxon>Alphaproteobacteria</taxon>
        <taxon>Hyphomicrobiales</taxon>
        <taxon>Rhizobiaceae</taxon>
        <taxon>Rhizobium/Agrobacterium group</taxon>
        <taxon>Rhizobium</taxon>
    </lineage>
</organism>
<proteinExistence type="predicted"/>
<dbReference type="PANTHER" id="PTHR39327">
    <property type="match status" value="1"/>
</dbReference>
<feature type="chain" id="PRO_5047419921" evidence="1">
    <location>
        <begin position="27"/>
        <end position="199"/>
    </location>
</feature>
<sequence length="199" mass="21692">MVYRNLVKALLVASTVYASMSYQASAGPAAGLARPLRTAPPAAFITASRFTLAPFAFVRFCRDNLQDCAATKGETLVELDASRRAELARINASVNRAIRPVNDKGDADVWRVDVSAGDCEDYALTKRRHLIAAGWPAGSLRIAVAKTSAGEGHAVLVVKTSQGDLVLDNRSNSIRTWNRTDLIWLKIQSPDNPRIWLDI</sequence>
<keyword evidence="3" id="KW-1185">Reference proteome</keyword>
<feature type="signal peptide" evidence="1">
    <location>
        <begin position="1"/>
        <end position="26"/>
    </location>
</feature>
<evidence type="ECO:0000256" key="1">
    <source>
        <dbReference type="SAM" id="SignalP"/>
    </source>
</evidence>
<gene>
    <name evidence="2" type="ORF">ACFFP0_15565</name>
</gene>
<protein>
    <submittedName>
        <fullName evidence="2">Transglutaminase-like cysteine peptidase</fullName>
    </submittedName>
</protein>
<dbReference type="Gene3D" id="3.10.620.30">
    <property type="match status" value="1"/>
</dbReference>
<comment type="caution">
    <text evidence="2">The sequence shown here is derived from an EMBL/GenBank/DDBJ whole genome shotgun (WGS) entry which is preliminary data.</text>
</comment>
<dbReference type="EMBL" id="JBHMAA010000016">
    <property type="protein sequence ID" value="MFB9950276.1"/>
    <property type="molecule type" value="Genomic_DNA"/>
</dbReference>
<reference evidence="2 3" key="1">
    <citation type="submission" date="2024-09" db="EMBL/GenBank/DDBJ databases">
        <authorList>
            <person name="Sun Q."/>
            <person name="Mori K."/>
        </authorList>
    </citation>
    <scope>NUCLEOTIDE SEQUENCE [LARGE SCALE GENOMIC DNA]</scope>
    <source>
        <strain evidence="2 3">TBRC 4938</strain>
    </source>
</reference>